<accession>A0A0F9HZB6</accession>
<proteinExistence type="predicted"/>
<protein>
    <submittedName>
        <fullName evidence="1">Uncharacterized protein</fullName>
    </submittedName>
</protein>
<sequence length="130" mass="14642">MTYTPEMVRGYLCNYQRRAMNTRPRPPDDKLAVRVPPLEEAPYAASSCVWSDIEQAMRNLPYNWEKITFAVLCLGGGKEGTSWRNGMSVYNWREKVGDFWGLTAGDVNRIVGESLKEMCDTLNGVAVTNG</sequence>
<dbReference type="EMBL" id="LAZR01013694">
    <property type="protein sequence ID" value="KKM20806.1"/>
    <property type="molecule type" value="Genomic_DNA"/>
</dbReference>
<reference evidence="1" key="1">
    <citation type="journal article" date="2015" name="Nature">
        <title>Complex archaea that bridge the gap between prokaryotes and eukaryotes.</title>
        <authorList>
            <person name="Spang A."/>
            <person name="Saw J.H."/>
            <person name="Jorgensen S.L."/>
            <person name="Zaremba-Niedzwiedzka K."/>
            <person name="Martijn J."/>
            <person name="Lind A.E."/>
            <person name="van Eijk R."/>
            <person name="Schleper C."/>
            <person name="Guy L."/>
            <person name="Ettema T.J."/>
        </authorList>
    </citation>
    <scope>NUCLEOTIDE SEQUENCE</scope>
</reference>
<name>A0A0F9HZB6_9ZZZZ</name>
<organism evidence="1">
    <name type="scientific">marine sediment metagenome</name>
    <dbReference type="NCBI Taxonomy" id="412755"/>
    <lineage>
        <taxon>unclassified sequences</taxon>
        <taxon>metagenomes</taxon>
        <taxon>ecological metagenomes</taxon>
    </lineage>
</organism>
<gene>
    <name evidence="1" type="ORF">LCGC14_1641840</name>
</gene>
<comment type="caution">
    <text evidence="1">The sequence shown here is derived from an EMBL/GenBank/DDBJ whole genome shotgun (WGS) entry which is preliminary data.</text>
</comment>
<evidence type="ECO:0000313" key="1">
    <source>
        <dbReference type="EMBL" id="KKM20806.1"/>
    </source>
</evidence>
<dbReference type="AlphaFoldDB" id="A0A0F9HZB6"/>